<sequence>MGMQNAKRKARNGRISGRGGQTKEAGTDVSWRNAASVQAGSWRQTWAAREARRGRDDGGRM</sequence>
<proteinExistence type="predicted"/>
<feature type="compositionally biased region" description="Polar residues" evidence="1">
    <location>
        <begin position="33"/>
        <end position="44"/>
    </location>
</feature>
<organism evidence="2 3">
    <name type="scientific">Ampelomyces quisqualis</name>
    <name type="common">Powdery mildew agent</name>
    <dbReference type="NCBI Taxonomy" id="50730"/>
    <lineage>
        <taxon>Eukaryota</taxon>
        <taxon>Fungi</taxon>
        <taxon>Dikarya</taxon>
        <taxon>Ascomycota</taxon>
        <taxon>Pezizomycotina</taxon>
        <taxon>Dothideomycetes</taxon>
        <taxon>Pleosporomycetidae</taxon>
        <taxon>Pleosporales</taxon>
        <taxon>Pleosporineae</taxon>
        <taxon>Phaeosphaeriaceae</taxon>
        <taxon>Ampelomyces</taxon>
    </lineage>
</organism>
<evidence type="ECO:0000313" key="2">
    <source>
        <dbReference type="EMBL" id="KAF1921384.1"/>
    </source>
</evidence>
<feature type="region of interest" description="Disordered" evidence="1">
    <location>
        <begin position="1"/>
        <end position="61"/>
    </location>
</feature>
<protein>
    <submittedName>
        <fullName evidence="2">Uncharacterized protein</fullName>
    </submittedName>
</protein>
<reference evidence="2" key="1">
    <citation type="journal article" date="2020" name="Stud. Mycol.">
        <title>101 Dothideomycetes genomes: a test case for predicting lifestyles and emergence of pathogens.</title>
        <authorList>
            <person name="Haridas S."/>
            <person name="Albert R."/>
            <person name="Binder M."/>
            <person name="Bloem J."/>
            <person name="Labutti K."/>
            <person name="Salamov A."/>
            <person name="Andreopoulos B."/>
            <person name="Baker S."/>
            <person name="Barry K."/>
            <person name="Bills G."/>
            <person name="Bluhm B."/>
            <person name="Cannon C."/>
            <person name="Castanera R."/>
            <person name="Culley D."/>
            <person name="Daum C."/>
            <person name="Ezra D."/>
            <person name="Gonzalez J."/>
            <person name="Henrissat B."/>
            <person name="Kuo A."/>
            <person name="Liang C."/>
            <person name="Lipzen A."/>
            <person name="Lutzoni F."/>
            <person name="Magnuson J."/>
            <person name="Mondo S."/>
            <person name="Nolan M."/>
            <person name="Ohm R."/>
            <person name="Pangilinan J."/>
            <person name="Park H.-J."/>
            <person name="Ramirez L."/>
            <person name="Alfaro M."/>
            <person name="Sun H."/>
            <person name="Tritt A."/>
            <person name="Yoshinaga Y."/>
            <person name="Zwiers L.-H."/>
            <person name="Turgeon B."/>
            <person name="Goodwin S."/>
            <person name="Spatafora J."/>
            <person name="Crous P."/>
            <person name="Grigoriev I."/>
        </authorList>
    </citation>
    <scope>NUCLEOTIDE SEQUENCE</scope>
    <source>
        <strain evidence="2">HMLAC05119</strain>
    </source>
</reference>
<feature type="compositionally biased region" description="Basic and acidic residues" evidence="1">
    <location>
        <begin position="49"/>
        <end position="61"/>
    </location>
</feature>
<dbReference type="AlphaFoldDB" id="A0A6A5R326"/>
<evidence type="ECO:0000313" key="3">
    <source>
        <dbReference type="Proteomes" id="UP000800096"/>
    </source>
</evidence>
<dbReference type="EMBL" id="ML979132">
    <property type="protein sequence ID" value="KAF1921384.1"/>
    <property type="molecule type" value="Genomic_DNA"/>
</dbReference>
<keyword evidence="3" id="KW-1185">Reference proteome</keyword>
<dbReference type="OrthoDB" id="10428965at2759"/>
<feature type="compositionally biased region" description="Basic residues" evidence="1">
    <location>
        <begin position="1"/>
        <end position="12"/>
    </location>
</feature>
<accession>A0A6A5R326</accession>
<name>A0A6A5R326_AMPQU</name>
<dbReference type="Proteomes" id="UP000800096">
    <property type="component" value="Unassembled WGS sequence"/>
</dbReference>
<evidence type="ECO:0000256" key="1">
    <source>
        <dbReference type="SAM" id="MobiDB-lite"/>
    </source>
</evidence>
<gene>
    <name evidence="2" type="ORF">BDU57DRAFT_436414</name>
</gene>